<evidence type="ECO:0000256" key="9">
    <source>
        <dbReference type="ARBA" id="ARBA00023136"/>
    </source>
</evidence>
<dbReference type="GO" id="GO:0031992">
    <property type="term" value="F:energy transducer activity"/>
    <property type="evidence" value="ECO:0007669"/>
    <property type="project" value="TreeGrafter"/>
</dbReference>
<keyword evidence="11" id="KW-0732">Signal</keyword>
<evidence type="ECO:0000256" key="7">
    <source>
        <dbReference type="ARBA" id="ARBA00022927"/>
    </source>
</evidence>
<dbReference type="GO" id="GO:0098797">
    <property type="term" value="C:plasma membrane protein complex"/>
    <property type="evidence" value="ECO:0007669"/>
    <property type="project" value="TreeGrafter"/>
</dbReference>
<keyword evidence="3" id="KW-0813">Transport</keyword>
<gene>
    <name evidence="13" type="ORF">GG681_16280</name>
</gene>
<name>A0A844ANJ7_9RHOB</name>
<dbReference type="Pfam" id="PF03544">
    <property type="entry name" value="TonB_C"/>
    <property type="match status" value="1"/>
</dbReference>
<dbReference type="NCBIfam" id="TIGR01352">
    <property type="entry name" value="tonB_Cterm"/>
    <property type="match status" value="1"/>
</dbReference>
<dbReference type="Proteomes" id="UP000436694">
    <property type="component" value="Unassembled WGS sequence"/>
</dbReference>
<accession>A0A844ANJ7</accession>
<comment type="caution">
    <text evidence="13">The sequence shown here is derived from an EMBL/GenBank/DDBJ whole genome shotgun (WGS) entry which is preliminary data.</text>
</comment>
<reference evidence="13 14" key="1">
    <citation type="submission" date="2019-10" db="EMBL/GenBank/DDBJ databases">
        <title>Epibacterium sp. nov., isolated from seawater.</title>
        <authorList>
            <person name="Zhang X."/>
            <person name="Li N."/>
        </authorList>
    </citation>
    <scope>NUCLEOTIDE SEQUENCE [LARGE SCALE GENOMIC DNA]</scope>
    <source>
        <strain evidence="13 14">SM1969</strain>
    </source>
</reference>
<keyword evidence="9" id="KW-0472">Membrane</keyword>
<evidence type="ECO:0000256" key="4">
    <source>
        <dbReference type="ARBA" id="ARBA00022475"/>
    </source>
</evidence>
<evidence type="ECO:0000259" key="12">
    <source>
        <dbReference type="PROSITE" id="PS52015"/>
    </source>
</evidence>
<dbReference type="SUPFAM" id="SSF74653">
    <property type="entry name" value="TolA/TonB C-terminal domain"/>
    <property type="match status" value="1"/>
</dbReference>
<evidence type="ECO:0000313" key="14">
    <source>
        <dbReference type="Proteomes" id="UP000436694"/>
    </source>
</evidence>
<feature type="compositionally biased region" description="Low complexity" evidence="10">
    <location>
        <begin position="151"/>
        <end position="162"/>
    </location>
</feature>
<dbReference type="InterPro" id="IPR037682">
    <property type="entry name" value="TonB_C"/>
</dbReference>
<evidence type="ECO:0000313" key="13">
    <source>
        <dbReference type="EMBL" id="MQY44205.1"/>
    </source>
</evidence>
<dbReference type="InterPro" id="IPR051045">
    <property type="entry name" value="TonB-dependent_transducer"/>
</dbReference>
<evidence type="ECO:0000256" key="1">
    <source>
        <dbReference type="ARBA" id="ARBA00004383"/>
    </source>
</evidence>
<dbReference type="GO" id="GO:0055085">
    <property type="term" value="P:transmembrane transport"/>
    <property type="evidence" value="ECO:0007669"/>
    <property type="project" value="InterPro"/>
</dbReference>
<feature type="domain" description="TonB C-terminal" evidence="12">
    <location>
        <begin position="211"/>
        <end position="298"/>
    </location>
</feature>
<dbReference type="EMBL" id="WIXK01000012">
    <property type="protein sequence ID" value="MQY44205.1"/>
    <property type="molecule type" value="Genomic_DNA"/>
</dbReference>
<dbReference type="RefSeq" id="WP_153549102.1">
    <property type="nucleotide sequence ID" value="NZ_WIXK01000012.1"/>
</dbReference>
<dbReference type="PANTHER" id="PTHR33446:SF2">
    <property type="entry name" value="PROTEIN TONB"/>
    <property type="match status" value="1"/>
</dbReference>
<keyword evidence="6" id="KW-0812">Transmembrane</keyword>
<evidence type="ECO:0000256" key="10">
    <source>
        <dbReference type="SAM" id="MobiDB-lite"/>
    </source>
</evidence>
<dbReference type="GO" id="GO:0015031">
    <property type="term" value="P:protein transport"/>
    <property type="evidence" value="ECO:0007669"/>
    <property type="project" value="UniProtKB-KW"/>
</dbReference>
<evidence type="ECO:0000256" key="5">
    <source>
        <dbReference type="ARBA" id="ARBA00022519"/>
    </source>
</evidence>
<evidence type="ECO:0000256" key="6">
    <source>
        <dbReference type="ARBA" id="ARBA00022692"/>
    </source>
</evidence>
<feature type="chain" id="PRO_5032600338" evidence="11">
    <location>
        <begin position="21"/>
        <end position="298"/>
    </location>
</feature>
<proteinExistence type="inferred from homology"/>
<dbReference type="InterPro" id="IPR006260">
    <property type="entry name" value="TonB/TolA_C"/>
</dbReference>
<keyword evidence="7" id="KW-0653">Protein transport</keyword>
<dbReference type="PROSITE" id="PS52015">
    <property type="entry name" value="TONB_CTD"/>
    <property type="match status" value="1"/>
</dbReference>
<sequence>MRYKTWIIPTAFVVSSMAHAGLGAINWSAEPTGLDGGAVAGDAALGTSFADLINGVMTATPDQILPPAASDALPPLEPIAPQQAAGAATSDYSLSTVDAADEILSSHKAQALTATALNAAVTRPVLLSSTPTVQTLEAAKTQTIIQAKLEPAPQAKPKTTTTARKKPKAQPKPAHGNTKVNARKGNKITGQEDKHGAGSGAKKTAAAKVGNGALSSYKTKVLRKVARARHRSAGDRGTAYISVSISPSGAVGGVSIARSSGKSRVDRAALQMVKGAGPFGATPNGRALSYVIKVKVRG</sequence>
<dbReference type="AlphaFoldDB" id="A0A844ANJ7"/>
<keyword evidence="5" id="KW-0997">Cell inner membrane</keyword>
<keyword evidence="8" id="KW-1133">Transmembrane helix</keyword>
<evidence type="ECO:0000256" key="11">
    <source>
        <dbReference type="SAM" id="SignalP"/>
    </source>
</evidence>
<evidence type="ECO:0000256" key="3">
    <source>
        <dbReference type="ARBA" id="ARBA00022448"/>
    </source>
</evidence>
<evidence type="ECO:0000256" key="2">
    <source>
        <dbReference type="ARBA" id="ARBA00006555"/>
    </source>
</evidence>
<dbReference type="PANTHER" id="PTHR33446">
    <property type="entry name" value="PROTEIN TONB-RELATED"/>
    <property type="match status" value="1"/>
</dbReference>
<organism evidence="13 14">
    <name type="scientific">Tritonibacter aquimaris</name>
    <dbReference type="NCBI Taxonomy" id="2663379"/>
    <lineage>
        <taxon>Bacteria</taxon>
        <taxon>Pseudomonadati</taxon>
        <taxon>Pseudomonadota</taxon>
        <taxon>Alphaproteobacteria</taxon>
        <taxon>Rhodobacterales</taxon>
        <taxon>Paracoccaceae</taxon>
        <taxon>Tritonibacter</taxon>
    </lineage>
</organism>
<dbReference type="Gene3D" id="3.30.1150.10">
    <property type="match status" value="1"/>
</dbReference>
<feature type="signal peptide" evidence="11">
    <location>
        <begin position="1"/>
        <end position="20"/>
    </location>
</feature>
<protein>
    <submittedName>
        <fullName evidence="13">TonB family protein</fullName>
    </submittedName>
</protein>
<keyword evidence="4" id="KW-1003">Cell membrane</keyword>
<feature type="region of interest" description="Disordered" evidence="10">
    <location>
        <begin position="147"/>
        <end position="207"/>
    </location>
</feature>
<comment type="subcellular location">
    <subcellularLocation>
        <location evidence="1">Cell inner membrane</location>
        <topology evidence="1">Single-pass membrane protein</topology>
        <orientation evidence="1">Periplasmic side</orientation>
    </subcellularLocation>
</comment>
<keyword evidence="14" id="KW-1185">Reference proteome</keyword>
<comment type="similarity">
    <text evidence="2">Belongs to the TonB family.</text>
</comment>
<evidence type="ECO:0000256" key="8">
    <source>
        <dbReference type="ARBA" id="ARBA00022989"/>
    </source>
</evidence>